<dbReference type="InterPro" id="IPR050465">
    <property type="entry name" value="UPF0194_transport"/>
</dbReference>
<feature type="transmembrane region" description="Helical" evidence="3">
    <location>
        <begin position="6"/>
        <end position="24"/>
    </location>
</feature>
<proteinExistence type="predicted"/>
<keyword evidence="3" id="KW-0472">Membrane</keyword>
<gene>
    <name evidence="5" type="ORF">FPZ45_01335</name>
</gene>
<evidence type="ECO:0000313" key="6">
    <source>
        <dbReference type="Proteomes" id="UP000316330"/>
    </source>
</evidence>
<dbReference type="InterPro" id="IPR000089">
    <property type="entry name" value="Biotin_lipoyl"/>
</dbReference>
<reference evidence="5 6" key="1">
    <citation type="submission" date="2019-07" db="EMBL/GenBank/DDBJ databases">
        <authorList>
            <person name="Kim J."/>
        </authorList>
    </citation>
    <scope>NUCLEOTIDE SEQUENCE [LARGE SCALE GENOMIC DNA]</scope>
    <source>
        <strain evidence="5 6">G13</strain>
    </source>
</reference>
<organism evidence="5 6">
    <name type="scientific">Cohnella terricola</name>
    <dbReference type="NCBI Taxonomy" id="1289167"/>
    <lineage>
        <taxon>Bacteria</taxon>
        <taxon>Bacillati</taxon>
        <taxon>Bacillota</taxon>
        <taxon>Bacilli</taxon>
        <taxon>Bacillales</taxon>
        <taxon>Paenibacillaceae</taxon>
        <taxon>Cohnella</taxon>
    </lineage>
</organism>
<accession>A0A559JWJ4</accession>
<dbReference type="Pfam" id="PF00364">
    <property type="entry name" value="Biotin_lipoyl"/>
    <property type="match status" value="1"/>
</dbReference>
<evidence type="ECO:0000256" key="2">
    <source>
        <dbReference type="ARBA" id="ARBA00023054"/>
    </source>
</evidence>
<keyword evidence="2" id="KW-0175">Coiled coil</keyword>
<dbReference type="Proteomes" id="UP000316330">
    <property type="component" value="Unassembled WGS sequence"/>
</dbReference>
<sequence>MKLKSVSYFIIAIVLVAGGSLLATKGKDAVSKAENRKQAVLEVEQKTVIYDKNPGTIVNILATVGDSVKQGDPLFKVRFAEGGEAEVSAPADGSVSQIAVKAGDRVAQGLPVAIVQKNAYYADFYVQEGQIQKLKAGQSVSIHFPYTEHSAEVDGVVTTVATAPQFANLRMTRERGQADISMYAVRIAIDANAALLPGMTAEVDLDEIVD</sequence>
<name>A0A559JWJ4_9BACL</name>
<comment type="subcellular location">
    <subcellularLocation>
        <location evidence="1">Cell envelope</location>
    </subcellularLocation>
</comment>
<evidence type="ECO:0000313" key="5">
    <source>
        <dbReference type="EMBL" id="TVY04265.1"/>
    </source>
</evidence>
<dbReference type="SUPFAM" id="SSF51230">
    <property type="entry name" value="Single hybrid motif"/>
    <property type="match status" value="1"/>
</dbReference>
<keyword evidence="3" id="KW-0812">Transmembrane</keyword>
<dbReference type="InterPro" id="IPR011053">
    <property type="entry name" value="Single_hybrid_motif"/>
</dbReference>
<keyword evidence="6" id="KW-1185">Reference proteome</keyword>
<evidence type="ECO:0000259" key="4">
    <source>
        <dbReference type="Pfam" id="PF00364"/>
    </source>
</evidence>
<evidence type="ECO:0000256" key="3">
    <source>
        <dbReference type="SAM" id="Phobius"/>
    </source>
</evidence>
<dbReference type="OrthoDB" id="1634554at2"/>
<evidence type="ECO:0000256" key="1">
    <source>
        <dbReference type="ARBA" id="ARBA00004196"/>
    </source>
</evidence>
<dbReference type="CDD" id="cd06850">
    <property type="entry name" value="biotinyl_domain"/>
    <property type="match status" value="1"/>
</dbReference>
<dbReference type="PANTHER" id="PTHR32347">
    <property type="entry name" value="EFFLUX SYSTEM COMPONENT YKNX-RELATED"/>
    <property type="match status" value="1"/>
</dbReference>
<comment type="caution">
    <text evidence="5">The sequence shown here is derived from an EMBL/GenBank/DDBJ whole genome shotgun (WGS) entry which is preliminary data.</text>
</comment>
<dbReference type="AlphaFoldDB" id="A0A559JWJ4"/>
<keyword evidence="3" id="KW-1133">Transmembrane helix</keyword>
<dbReference type="Gene3D" id="2.40.50.100">
    <property type="match status" value="1"/>
</dbReference>
<dbReference type="Gene3D" id="2.40.30.170">
    <property type="match status" value="1"/>
</dbReference>
<dbReference type="GO" id="GO:0030313">
    <property type="term" value="C:cell envelope"/>
    <property type="evidence" value="ECO:0007669"/>
    <property type="project" value="UniProtKB-SubCell"/>
</dbReference>
<protein>
    <submittedName>
        <fullName evidence="5">HlyD family efflux transporter periplasmic adaptor subunit</fullName>
    </submittedName>
</protein>
<dbReference type="EMBL" id="VNJJ01000001">
    <property type="protein sequence ID" value="TVY04265.1"/>
    <property type="molecule type" value="Genomic_DNA"/>
</dbReference>
<feature type="domain" description="Lipoyl-binding" evidence="4">
    <location>
        <begin position="55"/>
        <end position="114"/>
    </location>
</feature>
<dbReference type="RefSeq" id="WP_144697608.1">
    <property type="nucleotide sequence ID" value="NZ_VNJJ01000001.1"/>
</dbReference>